<sequence>MRLHPFFLYCLFFTLATCSSSQRHAPDQRAEPSQLTISSDAREIIVLNNNRPILSYNITANLPAGLPNHYRRSGYFHPVYSPSGQIITDGFPVGYAHQHGIFTAWTKTKFRGREVDFWNTQKGLATVRHVKTSRVDTAGKDEKIDFETTLNHYALIENDSLAVLQETLEVTVHDREDVYVWDLTSRQQNTTQDTLFLLQHLYGGLGVRGSKHWNPKDSVNFTGPAQFLTSDGFARDSANHTKPIWTAMYGSLPNGKAGLAVIPHPDNLSWPQPVRVHPNLPYFSVSPVVFAPAFIAPGEVVVARYRFVTFDGLPQAGLLSELAWE</sequence>
<feature type="chain" id="PRO_5045185293" description="Methane oxygenase PmoA" evidence="1">
    <location>
        <begin position="26"/>
        <end position="325"/>
    </location>
</feature>
<dbReference type="Pfam" id="PF14100">
    <property type="entry name" value="DUF6807"/>
    <property type="match status" value="1"/>
</dbReference>
<proteinExistence type="predicted"/>
<evidence type="ECO:0000313" key="3">
    <source>
        <dbReference type="Proteomes" id="UP000770785"/>
    </source>
</evidence>
<dbReference type="RefSeq" id="WP_168037814.1">
    <property type="nucleotide sequence ID" value="NZ_JAATJH010000004.1"/>
</dbReference>
<dbReference type="Proteomes" id="UP000770785">
    <property type="component" value="Unassembled WGS sequence"/>
</dbReference>
<accession>A0ABX0XCQ4</accession>
<organism evidence="2 3">
    <name type="scientific">Neolewinella antarctica</name>
    <dbReference type="NCBI Taxonomy" id="442734"/>
    <lineage>
        <taxon>Bacteria</taxon>
        <taxon>Pseudomonadati</taxon>
        <taxon>Bacteroidota</taxon>
        <taxon>Saprospiria</taxon>
        <taxon>Saprospirales</taxon>
        <taxon>Lewinellaceae</taxon>
        <taxon>Neolewinella</taxon>
    </lineage>
</organism>
<reference evidence="2 3" key="1">
    <citation type="submission" date="2020-03" db="EMBL/GenBank/DDBJ databases">
        <title>Genomic Encyclopedia of Type Strains, Phase IV (KMG-IV): sequencing the most valuable type-strain genomes for metagenomic binning, comparative biology and taxonomic classification.</title>
        <authorList>
            <person name="Goeker M."/>
        </authorList>
    </citation>
    <scope>NUCLEOTIDE SEQUENCE [LARGE SCALE GENOMIC DNA]</scope>
    <source>
        <strain evidence="2 3">DSM 105096</strain>
    </source>
</reference>
<protein>
    <recommendedName>
        <fullName evidence="4">Methane oxygenase PmoA</fullName>
    </recommendedName>
</protein>
<dbReference type="InterPro" id="IPR029475">
    <property type="entry name" value="DUF6807"/>
</dbReference>
<comment type="caution">
    <text evidence="2">The sequence shown here is derived from an EMBL/GenBank/DDBJ whole genome shotgun (WGS) entry which is preliminary data.</text>
</comment>
<dbReference type="EMBL" id="JAATJH010000004">
    <property type="protein sequence ID" value="NJC27055.1"/>
    <property type="molecule type" value="Genomic_DNA"/>
</dbReference>
<feature type="signal peptide" evidence="1">
    <location>
        <begin position="1"/>
        <end position="25"/>
    </location>
</feature>
<evidence type="ECO:0000313" key="2">
    <source>
        <dbReference type="EMBL" id="NJC27055.1"/>
    </source>
</evidence>
<keyword evidence="1" id="KW-0732">Signal</keyword>
<evidence type="ECO:0000256" key="1">
    <source>
        <dbReference type="SAM" id="SignalP"/>
    </source>
</evidence>
<keyword evidence="3" id="KW-1185">Reference proteome</keyword>
<name>A0ABX0XCQ4_9BACT</name>
<gene>
    <name evidence="2" type="ORF">GGR27_002568</name>
</gene>
<evidence type="ECO:0008006" key="4">
    <source>
        <dbReference type="Google" id="ProtNLM"/>
    </source>
</evidence>